<protein>
    <submittedName>
        <fullName evidence="2">Uncharacterized protein</fullName>
    </submittedName>
</protein>
<accession>A0A5B7FKD8</accession>
<evidence type="ECO:0000256" key="1">
    <source>
        <dbReference type="SAM" id="MobiDB-lite"/>
    </source>
</evidence>
<dbReference type="EMBL" id="VSRR010008118">
    <property type="protein sequence ID" value="MPC48120.1"/>
    <property type="molecule type" value="Genomic_DNA"/>
</dbReference>
<evidence type="ECO:0000313" key="2">
    <source>
        <dbReference type="EMBL" id="MPC48120.1"/>
    </source>
</evidence>
<name>A0A5B7FKD8_PORTR</name>
<gene>
    <name evidence="2" type="ORF">E2C01_041886</name>
</gene>
<dbReference type="AlphaFoldDB" id="A0A5B7FKD8"/>
<proteinExistence type="predicted"/>
<feature type="compositionally biased region" description="Basic and acidic residues" evidence="1">
    <location>
        <begin position="51"/>
        <end position="68"/>
    </location>
</feature>
<dbReference type="Proteomes" id="UP000324222">
    <property type="component" value="Unassembled WGS sequence"/>
</dbReference>
<sequence>MTGLTKGGRWAHKLLRAMYRGGTEEGRGRGYHGSPTPTPPPQACWAAGEGGRGKGQEGRRGPRHDRYVRITSRMTARQMGH</sequence>
<keyword evidence="3" id="KW-1185">Reference proteome</keyword>
<feature type="region of interest" description="Disordered" evidence="1">
    <location>
        <begin position="21"/>
        <end position="81"/>
    </location>
</feature>
<reference evidence="2 3" key="1">
    <citation type="submission" date="2019-05" db="EMBL/GenBank/DDBJ databases">
        <title>Another draft genome of Portunus trituberculatus and its Hox gene families provides insights of decapod evolution.</title>
        <authorList>
            <person name="Jeong J.-H."/>
            <person name="Song I."/>
            <person name="Kim S."/>
            <person name="Choi T."/>
            <person name="Kim D."/>
            <person name="Ryu S."/>
            <person name="Kim W."/>
        </authorList>
    </citation>
    <scope>NUCLEOTIDE SEQUENCE [LARGE SCALE GENOMIC DNA]</scope>
    <source>
        <tissue evidence="2">Muscle</tissue>
    </source>
</reference>
<evidence type="ECO:0000313" key="3">
    <source>
        <dbReference type="Proteomes" id="UP000324222"/>
    </source>
</evidence>
<comment type="caution">
    <text evidence="2">The sequence shown here is derived from an EMBL/GenBank/DDBJ whole genome shotgun (WGS) entry which is preliminary data.</text>
</comment>
<organism evidence="2 3">
    <name type="scientific">Portunus trituberculatus</name>
    <name type="common">Swimming crab</name>
    <name type="synonym">Neptunus trituberculatus</name>
    <dbReference type="NCBI Taxonomy" id="210409"/>
    <lineage>
        <taxon>Eukaryota</taxon>
        <taxon>Metazoa</taxon>
        <taxon>Ecdysozoa</taxon>
        <taxon>Arthropoda</taxon>
        <taxon>Crustacea</taxon>
        <taxon>Multicrustacea</taxon>
        <taxon>Malacostraca</taxon>
        <taxon>Eumalacostraca</taxon>
        <taxon>Eucarida</taxon>
        <taxon>Decapoda</taxon>
        <taxon>Pleocyemata</taxon>
        <taxon>Brachyura</taxon>
        <taxon>Eubrachyura</taxon>
        <taxon>Portunoidea</taxon>
        <taxon>Portunidae</taxon>
        <taxon>Portuninae</taxon>
        <taxon>Portunus</taxon>
    </lineage>
</organism>